<evidence type="ECO:0000313" key="1">
    <source>
        <dbReference type="EMBL" id="PZG15122.1"/>
    </source>
</evidence>
<dbReference type="AlphaFoldDB" id="A0A2W2DSZ8"/>
<dbReference type="SUPFAM" id="SSF88659">
    <property type="entry name" value="Sigma3 and sigma4 domains of RNA polymerase sigma factors"/>
    <property type="match status" value="1"/>
</dbReference>
<proteinExistence type="predicted"/>
<reference evidence="1 2" key="1">
    <citation type="submission" date="2018-01" db="EMBL/GenBank/DDBJ databases">
        <title>Draft genome sequence of Nonomuraea sp. KC333.</title>
        <authorList>
            <person name="Sahin N."/>
            <person name="Saygin H."/>
            <person name="Ay H."/>
        </authorList>
    </citation>
    <scope>NUCLEOTIDE SEQUENCE [LARGE SCALE GENOMIC DNA]</scope>
    <source>
        <strain evidence="1 2">KC333</strain>
    </source>
</reference>
<protein>
    <submittedName>
        <fullName evidence="1">Uncharacterized protein</fullName>
    </submittedName>
</protein>
<gene>
    <name evidence="1" type="ORF">C1J01_24915</name>
</gene>
<dbReference type="EMBL" id="POUD01000112">
    <property type="protein sequence ID" value="PZG15122.1"/>
    <property type="molecule type" value="Genomic_DNA"/>
</dbReference>
<dbReference type="RefSeq" id="WP_220040083.1">
    <property type="nucleotide sequence ID" value="NZ_POUD01000112.1"/>
</dbReference>
<comment type="caution">
    <text evidence="1">The sequence shown here is derived from an EMBL/GenBank/DDBJ whole genome shotgun (WGS) entry which is preliminary data.</text>
</comment>
<dbReference type="InterPro" id="IPR013324">
    <property type="entry name" value="RNA_pol_sigma_r3/r4-like"/>
</dbReference>
<name>A0A2W2DSZ8_9ACTN</name>
<keyword evidence="2" id="KW-1185">Reference proteome</keyword>
<accession>A0A2W2DSZ8</accession>
<feature type="non-terminal residue" evidence="1">
    <location>
        <position position="83"/>
    </location>
</feature>
<sequence length="83" mass="9189">MLRELYRRYLSAGAPPPQAPEAYALGPLPPKARAALVSRFHDGLPPQQAAFVTGLRSALLEQEARQARDHLYATHRSLFPVDP</sequence>
<evidence type="ECO:0000313" key="2">
    <source>
        <dbReference type="Proteomes" id="UP000249304"/>
    </source>
</evidence>
<dbReference type="Proteomes" id="UP000249304">
    <property type="component" value="Unassembled WGS sequence"/>
</dbReference>
<organism evidence="1 2">
    <name type="scientific">Nonomuraea aridisoli</name>
    <dbReference type="NCBI Taxonomy" id="2070368"/>
    <lineage>
        <taxon>Bacteria</taxon>
        <taxon>Bacillati</taxon>
        <taxon>Actinomycetota</taxon>
        <taxon>Actinomycetes</taxon>
        <taxon>Streptosporangiales</taxon>
        <taxon>Streptosporangiaceae</taxon>
        <taxon>Nonomuraea</taxon>
    </lineage>
</organism>